<protein>
    <recommendedName>
        <fullName evidence="3 9">Carbonic anhydrase</fullName>
        <ecNumber evidence="3 9">4.2.1.1</ecNumber>
    </recommendedName>
    <alternativeName>
        <fullName evidence="9">Carbonate dehydratase</fullName>
    </alternativeName>
</protein>
<comment type="cofactor">
    <cofactor evidence="8">
        <name>Zn(2+)</name>
        <dbReference type="ChEBI" id="CHEBI:29105"/>
    </cofactor>
    <text evidence="8">Binds 1 zinc ion per subunit.</text>
</comment>
<evidence type="ECO:0000256" key="7">
    <source>
        <dbReference type="ARBA" id="ARBA00048348"/>
    </source>
</evidence>
<evidence type="ECO:0000256" key="6">
    <source>
        <dbReference type="ARBA" id="ARBA00023239"/>
    </source>
</evidence>
<evidence type="ECO:0000256" key="9">
    <source>
        <dbReference type="RuleBase" id="RU003956"/>
    </source>
</evidence>
<dbReference type="PANTHER" id="PTHR11002:SF19">
    <property type="entry name" value="BETA CARBONIC ANHYDRASE 6, MITOCHONDRIAL"/>
    <property type="match status" value="1"/>
</dbReference>
<dbReference type="PANTHER" id="PTHR11002">
    <property type="entry name" value="CARBONIC ANHYDRASE"/>
    <property type="match status" value="1"/>
</dbReference>
<organism evidence="10 11">
    <name type="scientific">Turnera subulata</name>
    <dbReference type="NCBI Taxonomy" id="218843"/>
    <lineage>
        <taxon>Eukaryota</taxon>
        <taxon>Viridiplantae</taxon>
        <taxon>Streptophyta</taxon>
        <taxon>Embryophyta</taxon>
        <taxon>Tracheophyta</taxon>
        <taxon>Spermatophyta</taxon>
        <taxon>Magnoliopsida</taxon>
        <taxon>eudicotyledons</taxon>
        <taxon>Gunneridae</taxon>
        <taxon>Pentapetalae</taxon>
        <taxon>rosids</taxon>
        <taxon>fabids</taxon>
        <taxon>Malpighiales</taxon>
        <taxon>Passifloraceae</taxon>
        <taxon>Turnera</taxon>
    </lineage>
</organism>
<dbReference type="SMART" id="SM00947">
    <property type="entry name" value="Pro_CA"/>
    <property type="match status" value="1"/>
</dbReference>
<dbReference type="InterPro" id="IPR045066">
    <property type="entry name" value="Beta_CA_cladeB"/>
</dbReference>
<keyword evidence="4" id="KW-0702">S-nitrosylation</keyword>
<dbReference type="GO" id="GO:0004089">
    <property type="term" value="F:carbonate dehydratase activity"/>
    <property type="evidence" value="ECO:0007669"/>
    <property type="project" value="UniProtKB-UniRule"/>
</dbReference>
<evidence type="ECO:0000256" key="2">
    <source>
        <dbReference type="ARBA" id="ARBA00006217"/>
    </source>
</evidence>
<dbReference type="GO" id="GO:0008270">
    <property type="term" value="F:zinc ion binding"/>
    <property type="evidence" value="ECO:0007669"/>
    <property type="project" value="UniProtKB-UniRule"/>
</dbReference>
<reference evidence="10" key="1">
    <citation type="submission" date="2022-02" db="EMBL/GenBank/DDBJ databases">
        <authorList>
            <person name="Henning P.M."/>
            <person name="McCubbin A.G."/>
            <person name="Shore J.S."/>
        </authorList>
    </citation>
    <scope>NUCLEOTIDE SEQUENCE</scope>
    <source>
        <strain evidence="10">F60SS</strain>
        <tissue evidence="10">Leaves</tissue>
    </source>
</reference>
<dbReference type="InterPro" id="IPR036874">
    <property type="entry name" value="Carbonic_anhydrase_sf"/>
</dbReference>
<keyword evidence="8" id="KW-0479">Metal-binding</keyword>
<dbReference type="Gene3D" id="3.40.1050.10">
    <property type="entry name" value="Carbonic anhydrase"/>
    <property type="match status" value="1"/>
</dbReference>
<dbReference type="InterPro" id="IPR001765">
    <property type="entry name" value="Carbonic_anhydrase"/>
</dbReference>
<proteinExistence type="inferred from homology"/>
<dbReference type="OrthoDB" id="10248475at2759"/>
<evidence type="ECO:0000256" key="4">
    <source>
        <dbReference type="ARBA" id="ARBA00022799"/>
    </source>
</evidence>
<evidence type="ECO:0000256" key="3">
    <source>
        <dbReference type="ARBA" id="ARBA00012925"/>
    </source>
</evidence>
<gene>
    <name evidence="10" type="ORF">Tsubulata_008419</name>
</gene>
<feature type="binding site" evidence="8">
    <location>
        <position position="143"/>
    </location>
    <ligand>
        <name>Zn(2+)</name>
        <dbReference type="ChEBI" id="CHEBI:29105"/>
    </ligand>
</feature>
<keyword evidence="6 9" id="KW-0456">Lyase</keyword>
<feature type="binding site" evidence="8">
    <location>
        <position position="141"/>
    </location>
    <ligand>
        <name>Zn(2+)</name>
        <dbReference type="ChEBI" id="CHEBI:29105"/>
    </ligand>
</feature>
<comment type="caution">
    <text evidence="10">The sequence shown here is derived from an EMBL/GenBank/DDBJ whole genome shotgun (WGS) entry which is preliminary data.</text>
</comment>
<feature type="binding site" evidence="8">
    <location>
        <position position="200"/>
    </location>
    <ligand>
        <name>Zn(2+)</name>
        <dbReference type="ChEBI" id="CHEBI:29105"/>
    </ligand>
</feature>
<evidence type="ECO:0000313" key="11">
    <source>
        <dbReference type="Proteomes" id="UP001141552"/>
    </source>
</evidence>
<evidence type="ECO:0000256" key="8">
    <source>
        <dbReference type="PIRSR" id="PIRSR601765-1"/>
    </source>
</evidence>
<comment type="similarity">
    <text evidence="2 9">Belongs to the beta-class carbonic anhydrase family.</text>
</comment>
<feature type="binding site" evidence="8">
    <location>
        <position position="203"/>
    </location>
    <ligand>
        <name>Zn(2+)</name>
        <dbReference type="ChEBI" id="CHEBI:29105"/>
    </ligand>
</feature>
<keyword evidence="5 8" id="KW-0862">Zinc</keyword>
<name>A0A9Q0GA22_9ROSI</name>
<dbReference type="Pfam" id="PF00484">
    <property type="entry name" value="Pro_CA"/>
    <property type="match status" value="1"/>
</dbReference>
<dbReference type="SUPFAM" id="SSF53056">
    <property type="entry name" value="beta-carbonic anhydrase, cab"/>
    <property type="match status" value="1"/>
</dbReference>
<keyword evidence="11" id="KW-1185">Reference proteome</keyword>
<dbReference type="FunFam" id="3.40.1050.10:FF:000003">
    <property type="entry name" value="Carbonic anhydrase"/>
    <property type="match status" value="1"/>
</dbReference>
<dbReference type="Proteomes" id="UP001141552">
    <property type="component" value="Unassembled WGS sequence"/>
</dbReference>
<evidence type="ECO:0000256" key="5">
    <source>
        <dbReference type="ARBA" id="ARBA00022833"/>
    </source>
</evidence>
<evidence type="ECO:0000313" key="10">
    <source>
        <dbReference type="EMBL" id="KAJ4845933.1"/>
    </source>
</evidence>
<reference evidence="10" key="2">
    <citation type="journal article" date="2023" name="Plants (Basel)">
        <title>Annotation of the Turnera subulata (Passifloraceae) Draft Genome Reveals the S-Locus Evolved after the Divergence of Turneroideae from Passifloroideae in a Stepwise Manner.</title>
        <authorList>
            <person name="Henning P.M."/>
            <person name="Roalson E.H."/>
            <person name="Mir W."/>
            <person name="McCubbin A.G."/>
            <person name="Shore J.S."/>
        </authorList>
    </citation>
    <scope>NUCLEOTIDE SEQUENCE</scope>
    <source>
        <strain evidence="10">F60SS</strain>
    </source>
</reference>
<dbReference type="EC" id="4.2.1.1" evidence="3 9"/>
<comment type="catalytic activity">
    <reaction evidence="7 9">
        <text>hydrogencarbonate + H(+) = CO2 + H2O</text>
        <dbReference type="Rhea" id="RHEA:10748"/>
        <dbReference type="ChEBI" id="CHEBI:15377"/>
        <dbReference type="ChEBI" id="CHEBI:15378"/>
        <dbReference type="ChEBI" id="CHEBI:16526"/>
        <dbReference type="ChEBI" id="CHEBI:17544"/>
        <dbReference type="EC" id="4.2.1.1"/>
    </reaction>
</comment>
<sequence>MASPIRSKARSLITSVDNLIPFLGNGVSFQFPRFSGITHPSTGLLRDWHSSTSRMKLPKVDDTRVESSASIKKNPICGWDASVSCHGLATEAPSFKVESIPESKDGLDLFDEMKQRFLREEAERFQALSEMQSPKFMVIACVDSRVCPSNILGFQPGEAFMVRNVANLVPPLENGPTETNAALEFAVNTLQVEHIFVVGHSSCAGIQALMNKQENDNSSYVQKWVANAKVAKLRTISESTHLSFDQQCKHCEKESINCSLLNLLTYPWIEEKVRKDLLSLHGGYYDFLNCTFERWTLDYSGSRFGGFSVKHRSFWC</sequence>
<dbReference type="AlphaFoldDB" id="A0A9Q0GA22"/>
<evidence type="ECO:0000256" key="1">
    <source>
        <dbReference type="ARBA" id="ARBA00002904"/>
    </source>
</evidence>
<dbReference type="EMBL" id="JAKUCV010001536">
    <property type="protein sequence ID" value="KAJ4845933.1"/>
    <property type="molecule type" value="Genomic_DNA"/>
</dbReference>
<accession>A0A9Q0GA22</accession>
<dbReference type="CDD" id="cd00884">
    <property type="entry name" value="beta_CA_cladeB"/>
    <property type="match status" value="1"/>
</dbReference>
<comment type="function">
    <text evidence="1 9">Reversible hydration of carbon dioxide.</text>
</comment>